<sequence>MKFDKKYLTTAQHIELMRSRGLAIDDDFFATHWLEKSGYYRLTGYALPFRKKTPDGKLEEDFIKGATFEDIVRLYEFDRHLRLLVLDAVERFEVAFRTSMNNTMAAKYGPHWFIDSTLWSDKTDEKTGKPYFDHAEFLESVARDKQTPFIKKYHATYDDPEYPPCWMLAETLTLGTWSRAYGMLVNNQDKKPVSDAFHLSVGEMVSWSHDQRFAEQVRPSVAGLGFPIR</sequence>
<protein>
    <submittedName>
        <fullName evidence="1">Abi family protein</fullName>
    </submittedName>
</protein>
<gene>
    <name evidence="1" type="ORF">ACFSSA_14490</name>
</gene>
<dbReference type="RefSeq" id="WP_386821285.1">
    <property type="nucleotide sequence ID" value="NZ_JBHUIT010000033.1"/>
</dbReference>
<organism evidence="1 2">
    <name type="scientific">Luteolibacter algae</name>
    <dbReference type="NCBI Taxonomy" id="454151"/>
    <lineage>
        <taxon>Bacteria</taxon>
        <taxon>Pseudomonadati</taxon>
        <taxon>Verrucomicrobiota</taxon>
        <taxon>Verrucomicrobiia</taxon>
        <taxon>Verrucomicrobiales</taxon>
        <taxon>Verrucomicrobiaceae</taxon>
        <taxon>Luteolibacter</taxon>
    </lineage>
</organism>
<reference evidence="2" key="1">
    <citation type="journal article" date="2019" name="Int. J. Syst. Evol. Microbiol.">
        <title>The Global Catalogue of Microorganisms (GCM) 10K type strain sequencing project: providing services to taxonomists for standard genome sequencing and annotation.</title>
        <authorList>
            <consortium name="The Broad Institute Genomics Platform"/>
            <consortium name="The Broad Institute Genome Sequencing Center for Infectious Disease"/>
            <person name="Wu L."/>
            <person name="Ma J."/>
        </authorList>
    </citation>
    <scope>NUCLEOTIDE SEQUENCE [LARGE SCALE GENOMIC DNA]</scope>
    <source>
        <strain evidence="2">CGMCC 4.7106</strain>
    </source>
</reference>
<accession>A0ABW5D9Z0</accession>
<comment type="caution">
    <text evidence="1">The sequence shown here is derived from an EMBL/GenBank/DDBJ whole genome shotgun (WGS) entry which is preliminary data.</text>
</comment>
<dbReference type="Proteomes" id="UP001597375">
    <property type="component" value="Unassembled WGS sequence"/>
</dbReference>
<name>A0ABW5D9Z0_9BACT</name>
<dbReference type="Pfam" id="PF07751">
    <property type="entry name" value="Abi_2"/>
    <property type="match status" value="1"/>
</dbReference>
<proteinExistence type="predicted"/>
<evidence type="ECO:0000313" key="2">
    <source>
        <dbReference type="Proteomes" id="UP001597375"/>
    </source>
</evidence>
<keyword evidence="2" id="KW-1185">Reference proteome</keyword>
<dbReference type="EMBL" id="JBHUIT010000033">
    <property type="protein sequence ID" value="MFD2257888.1"/>
    <property type="molecule type" value="Genomic_DNA"/>
</dbReference>
<evidence type="ECO:0000313" key="1">
    <source>
        <dbReference type="EMBL" id="MFD2257888.1"/>
    </source>
</evidence>
<dbReference type="InterPro" id="IPR011664">
    <property type="entry name" value="Abi_system_AbiD/AbiF-like"/>
</dbReference>